<reference evidence="3" key="1">
    <citation type="journal article" date="2019" name="Int. J. Syst. Evol. Microbiol.">
        <title>The Global Catalogue of Microorganisms (GCM) 10K type strain sequencing project: providing services to taxonomists for standard genome sequencing and annotation.</title>
        <authorList>
            <consortium name="The Broad Institute Genomics Platform"/>
            <consortium name="The Broad Institute Genome Sequencing Center for Infectious Disease"/>
            <person name="Wu L."/>
            <person name="Ma J."/>
        </authorList>
    </citation>
    <scope>NUCLEOTIDE SEQUENCE [LARGE SCALE GENOMIC DNA]</scope>
    <source>
        <strain evidence="3">JCM 4788</strain>
    </source>
</reference>
<dbReference type="EMBL" id="BAAABX010000032">
    <property type="protein sequence ID" value="GAA0405937.1"/>
    <property type="molecule type" value="Genomic_DNA"/>
</dbReference>
<comment type="caution">
    <text evidence="2">The sequence shown here is derived from an EMBL/GenBank/DDBJ whole genome shotgun (WGS) entry which is preliminary data.</text>
</comment>
<evidence type="ECO:0000256" key="1">
    <source>
        <dbReference type="SAM" id="MobiDB-lite"/>
    </source>
</evidence>
<organism evidence="2 3">
    <name type="scientific">Streptomyces luteireticuli</name>
    <dbReference type="NCBI Taxonomy" id="173858"/>
    <lineage>
        <taxon>Bacteria</taxon>
        <taxon>Bacillati</taxon>
        <taxon>Actinomycetota</taxon>
        <taxon>Actinomycetes</taxon>
        <taxon>Kitasatosporales</taxon>
        <taxon>Streptomycetaceae</taxon>
        <taxon>Streptomyces</taxon>
    </lineage>
</organism>
<keyword evidence="3" id="KW-1185">Reference proteome</keyword>
<feature type="region of interest" description="Disordered" evidence="1">
    <location>
        <begin position="98"/>
        <end position="124"/>
    </location>
</feature>
<protein>
    <submittedName>
        <fullName evidence="2">Uncharacterized protein</fullName>
    </submittedName>
</protein>
<accession>A0ABP3IIU3</accession>
<gene>
    <name evidence="2" type="ORF">GCM10010357_28590</name>
</gene>
<feature type="region of interest" description="Disordered" evidence="1">
    <location>
        <begin position="21"/>
        <end position="71"/>
    </location>
</feature>
<dbReference type="Proteomes" id="UP001500879">
    <property type="component" value="Unassembled WGS sequence"/>
</dbReference>
<evidence type="ECO:0000313" key="3">
    <source>
        <dbReference type="Proteomes" id="UP001500879"/>
    </source>
</evidence>
<evidence type="ECO:0000313" key="2">
    <source>
        <dbReference type="EMBL" id="GAA0405937.1"/>
    </source>
</evidence>
<feature type="compositionally biased region" description="Polar residues" evidence="1">
    <location>
        <begin position="98"/>
        <end position="114"/>
    </location>
</feature>
<proteinExistence type="predicted"/>
<sequence>MNSEEPENIVCAAGPYVVVTDEASGPTSGQMWPGERPLVGVPHGWVEEADSDDGWVVGPGPSPRASAVSAPVPTLEAAGWWLLGYRARSGTCAGAQSQHEVSTVPTSTQKQTGTLHRVTAEKAL</sequence>
<name>A0ABP3IIU3_9ACTN</name>